<dbReference type="AlphaFoldDB" id="A0A176WHZ0"/>
<reference evidence="2" key="1">
    <citation type="submission" date="2016-03" db="EMBL/GenBank/DDBJ databases">
        <title>Mechanisms controlling the formation of the plant cell surface in tip-growing cells are functionally conserved among land plants.</title>
        <authorList>
            <person name="Honkanen S."/>
            <person name="Jones V.A."/>
            <person name="Morieri G."/>
            <person name="Champion C."/>
            <person name="Hetherington A.J."/>
            <person name="Kelly S."/>
            <person name="Saint-Marcoux D."/>
            <person name="Proust H."/>
            <person name="Prescott H."/>
            <person name="Dolan L."/>
        </authorList>
    </citation>
    <scope>NUCLEOTIDE SEQUENCE [LARGE SCALE GENOMIC DNA]</scope>
    <source>
        <tissue evidence="2">Whole gametophyte</tissue>
    </source>
</reference>
<comment type="caution">
    <text evidence="2">The sequence shown here is derived from an EMBL/GenBank/DDBJ whole genome shotgun (WGS) entry which is preliminary data.</text>
</comment>
<evidence type="ECO:0000256" key="1">
    <source>
        <dbReference type="SAM" id="MobiDB-lite"/>
    </source>
</evidence>
<sequence>MHGDVIGLRIYLSIIQGGVGTSGGARSSVSEGTSGGVGANDAGTSNGTVSIAGGSMSGDACDVSSFSFIHEFFKRLRKNYQGVKTKKLRSLKEFERKTGESLREAYTRMHRLISVTHGVTKAQTIKVRDATLMSDASPTLVHVFALSEKIELNMVEERVMTSSFVRNTTTTSRIPHITAQYRFMGGGGGSRGVQTRHPSGGNVIASRLRALRGAFAPTLRYRARTSENEREQNRPTLLAAKKRIRNMVPPKKSDKVRKLVPLKVPYEELRPFMRELSKLRLDFLVWNWNCISASIYKEIMDKNETNPRPSTIRYYPITPSSLISREFSSA</sequence>
<dbReference type="Proteomes" id="UP000077202">
    <property type="component" value="Unassembled WGS sequence"/>
</dbReference>
<name>A0A176WHZ0_MARPO</name>
<evidence type="ECO:0000313" key="2">
    <source>
        <dbReference type="EMBL" id="OAE32850.1"/>
    </source>
</evidence>
<organism evidence="2 3">
    <name type="scientific">Marchantia polymorpha subsp. ruderalis</name>
    <dbReference type="NCBI Taxonomy" id="1480154"/>
    <lineage>
        <taxon>Eukaryota</taxon>
        <taxon>Viridiplantae</taxon>
        <taxon>Streptophyta</taxon>
        <taxon>Embryophyta</taxon>
        <taxon>Marchantiophyta</taxon>
        <taxon>Marchantiopsida</taxon>
        <taxon>Marchantiidae</taxon>
        <taxon>Marchantiales</taxon>
        <taxon>Marchantiaceae</taxon>
        <taxon>Marchantia</taxon>
    </lineage>
</organism>
<feature type="region of interest" description="Disordered" evidence="1">
    <location>
        <begin position="19"/>
        <end position="44"/>
    </location>
</feature>
<protein>
    <submittedName>
        <fullName evidence="2">Uncharacterized protein</fullName>
    </submittedName>
</protein>
<dbReference type="EMBL" id="LVLJ01000725">
    <property type="protein sequence ID" value="OAE32850.1"/>
    <property type="molecule type" value="Genomic_DNA"/>
</dbReference>
<keyword evidence="3" id="KW-1185">Reference proteome</keyword>
<accession>A0A176WHZ0</accession>
<evidence type="ECO:0000313" key="3">
    <source>
        <dbReference type="Proteomes" id="UP000077202"/>
    </source>
</evidence>
<gene>
    <name evidence="2" type="ORF">AXG93_1409s1170</name>
</gene>
<proteinExistence type="predicted"/>